<evidence type="ECO:0000256" key="1">
    <source>
        <dbReference type="SAM" id="MobiDB-lite"/>
    </source>
</evidence>
<reference evidence="3" key="1">
    <citation type="submission" date="2007-03" db="EMBL/GenBank/DDBJ databases">
        <title>Annotation of Culex pipiens quinquefasciatus.</title>
        <authorList>
            <consortium name="The Broad Institute Genome Sequencing Platform"/>
            <person name="Atkinson P.W."/>
            <person name="Hemingway J."/>
            <person name="Christensen B.M."/>
            <person name="Higgs S."/>
            <person name="Kodira C."/>
            <person name="Hannick L."/>
            <person name="Megy K."/>
            <person name="O'Leary S."/>
            <person name="Pearson M."/>
            <person name="Haas B.J."/>
            <person name="Mauceli E."/>
            <person name="Wortman J.R."/>
            <person name="Lee N.H."/>
            <person name="Guigo R."/>
            <person name="Stanke M."/>
            <person name="Alvarado L."/>
            <person name="Amedeo P."/>
            <person name="Antoine C.H."/>
            <person name="Arensburger P."/>
            <person name="Bidwell S.L."/>
            <person name="Crawford M."/>
            <person name="Camaro F."/>
            <person name="Devon K."/>
            <person name="Engels R."/>
            <person name="Hammond M."/>
            <person name="Howarth C."/>
            <person name="Koehrsen M."/>
            <person name="Lawson D."/>
            <person name="Montgomery P."/>
            <person name="Nene V."/>
            <person name="Nusbaum C."/>
            <person name="Puiu D."/>
            <person name="Romero-Severson J."/>
            <person name="Severson D.W."/>
            <person name="Shumway M."/>
            <person name="Sisk P."/>
            <person name="Stolte C."/>
            <person name="Zeng Q."/>
            <person name="Eisenstadt E."/>
            <person name="Fraser-Liggett C."/>
            <person name="Strausberg R."/>
            <person name="Galagan J."/>
            <person name="Birren B."/>
            <person name="Collins F.H."/>
        </authorList>
    </citation>
    <scope>NUCLEOTIDE SEQUENCE [LARGE SCALE GENOMIC DNA]</scope>
    <source>
        <strain evidence="3">JHB</strain>
    </source>
</reference>
<proteinExistence type="predicted"/>
<evidence type="ECO:0000313" key="3">
    <source>
        <dbReference type="EMBL" id="EDS32671.1"/>
    </source>
</evidence>
<dbReference type="AlphaFoldDB" id="B0WQ27"/>
<feature type="compositionally biased region" description="Polar residues" evidence="1">
    <location>
        <begin position="1"/>
        <end position="13"/>
    </location>
</feature>
<dbReference type="STRING" id="7176.B0WQ27"/>
<protein>
    <submittedName>
        <fullName evidence="3 4">Uncharacterized protein</fullName>
    </submittedName>
</protein>
<keyword evidence="2" id="KW-0472">Membrane</keyword>
<dbReference type="VEuPathDB" id="VectorBase:CPIJ009149"/>
<feature type="transmembrane region" description="Helical" evidence="2">
    <location>
        <begin position="38"/>
        <end position="62"/>
    </location>
</feature>
<sequence>MECYSDSDSNFSSPERHDSAESDSSIYRTELFKLKRKWGLLATAEFLLLFRALTIFGAGALIEGRVTYWGFVLLAGKGQDGDRQRNQQPDESNEDFVQSVKLQAEFCGFGAFKDVAIMDRVLAGLLDRNLKENLLKEDDEALLFGWLALVLSRASTLLTGKLVGMAALVSPRAAILLAGMPLAGFSALVPPRALVLMAETLGGAAIDFRSSIDFLRDPAEI</sequence>
<evidence type="ECO:0000313" key="5">
    <source>
        <dbReference type="Proteomes" id="UP000002320"/>
    </source>
</evidence>
<evidence type="ECO:0000313" key="4">
    <source>
        <dbReference type="EnsemblMetazoa" id="CPIJ009149-PA"/>
    </source>
</evidence>
<dbReference type="Proteomes" id="UP000002320">
    <property type="component" value="Unassembled WGS sequence"/>
</dbReference>
<dbReference type="EnsemblMetazoa" id="CPIJ009149-RA">
    <property type="protein sequence ID" value="CPIJ009149-PA"/>
    <property type="gene ID" value="CPIJ009149"/>
</dbReference>
<name>B0WQ27_CULQU</name>
<accession>B0WQ27</accession>
<dbReference type="EMBL" id="DS232032">
    <property type="protein sequence ID" value="EDS32671.1"/>
    <property type="molecule type" value="Genomic_DNA"/>
</dbReference>
<dbReference type="InParanoid" id="B0WQ27"/>
<organism>
    <name type="scientific">Culex quinquefasciatus</name>
    <name type="common">Southern house mosquito</name>
    <name type="synonym">Culex pungens</name>
    <dbReference type="NCBI Taxonomy" id="7176"/>
    <lineage>
        <taxon>Eukaryota</taxon>
        <taxon>Metazoa</taxon>
        <taxon>Ecdysozoa</taxon>
        <taxon>Arthropoda</taxon>
        <taxon>Hexapoda</taxon>
        <taxon>Insecta</taxon>
        <taxon>Pterygota</taxon>
        <taxon>Neoptera</taxon>
        <taxon>Endopterygota</taxon>
        <taxon>Diptera</taxon>
        <taxon>Nematocera</taxon>
        <taxon>Culicoidea</taxon>
        <taxon>Culicidae</taxon>
        <taxon>Culicinae</taxon>
        <taxon>Culicini</taxon>
        <taxon>Culex</taxon>
        <taxon>Culex</taxon>
    </lineage>
</organism>
<feature type="region of interest" description="Disordered" evidence="1">
    <location>
        <begin position="1"/>
        <end position="20"/>
    </location>
</feature>
<dbReference type="HOGENOM" id="CLU_1251741_0_0_1"/>
<keyword evidence="2" id="KW-0812">Transmembrane</keyword>
<keyword evidence="5" id="KW-1185">Reference proteome</keyword>
<keyword evidence="2" id="KW-1133">Transmembrane helix</keyword>
<evidence type="ECO:0000256" key="2">
    <source>
        <dbReference type="SAM" id="Phobius"/>
    </source>
</evidence>
<dbReference type="KEGG" id="cqu:CpipJ_CPIJ009149"/>
<reference evidence="4" key="2">
    <citation type="submission" date="2020-05" db="UniProtKB">
        <authorList>
            <consortium name="EnsemblMetazoa"/>
        </authorList>
    </citation>
    <scope>IDENTIFICATION</scope>
    <source>
        <strain evidence="4">JHB</strain>
    </source>
</reference>
<gene>
    <name evidence="4" type="primary">6041566</name>
    <name evidence="3" type="ORF">CpipJ_CPIJ009149</name>
</gene>